<sequence length="69" mass="7896">MQPEQSYNTMTVMMLKLINGTCSSIIFRYIKEDVVRHPTSETVDGHFPFLVVAVFSRKTTTVISDKRAE</sequence>
<protein>
    <submittedName>
        <fullName evidence="1">Uncharacterized protein</fullName>
    </submittedName>
</protein>
<keyword evidence="2" id="KW-1185">Reference proteome</keyword>
<evidence type="ECO:0000313" key="2">
    <source>
        <dbReference type="Proteomes" id="UP000054272"/>
    </source>
</evidence>
<reference evidence="1 2" key="1">
    <citation type="submission" date="2015-01" db="EMBL/GenBank/DDBJ databases">
        <title>The Genome Sequence of Cryptococcus gattii EJB2.</title>
        <authorList>
            <consortium name="The Broad Institute Genomics Platform"/>
            <person name="Cuomo C."/>
            <person name="Litvintseva A."/>
            <person name="Chen Y."/>
            <person name="Heitman J."/>
            <person name="Sun S."/>
            <person name="Springer D."/>
            <person name="Dromer F."/>
            <person name="Young S."/>
            <person name="Zeng Q."/>
            <person name="Gargeya S."/>
            <person name="Abouelleil A."/>
            <person name="Alvarado L."/>
            <person name="Chapman S.B."/>
            <person name="Gainer-Dewar J."/>
            <person name="Goldberg J."/>
            <person name="Griggs A."/>
            <person name="Gujja S."/>
            <person name="Hansen M."/>
            <person name="Howarth C."/>
            <person name="Imamovic A."/>
            <person name="Larimer J."/>
            <person name="Murphy C."/>
            <person name="Naylor J."/>
            <person name="Pearson M."/>
            <person name="Priest M."/>
            <person name="Roberts A."/>
            <person name="Saif S."/>
            <person name="Shea T."/>
            <person name="Sykes S."/>
            <person name="Wortman J."/>
            <person name="Nusbaum C."/>
            <person name="Birren B."/>
        </authorList>
    </citation>
    <scope>NUCLEOTIDE SEQUENCE [LARGE SCALE GENOMIC DNA]</scope>
    <source>
        <strain evidence="1 2">EJB2</strain>
    </source>
</reference>
<accession>A0ABR5BNZ6</accession>
<dbReference type="EMBL" id="KN848752">
    <property type="protein sequence ID" value="KIR77380.1"/>
    <property type="molecule type" value="Genomic_DNA"/>
</dbReference>
<evidence type="ECO:0000313" key="1">
    <source>
        <dbReference type="EMBL" id="KIR77380.1"/>
    </source>
</evidence>
<gene>
    <name evidence="1" type="ORF">I306_05574</name>
</gene>
<proteinExistence type="predicted"/>
<organism evidence="1 2">
    <name type="scientific">Cryptococcus gattii EJB2</name>
    <dbReference type="NCBI Taxonomy" id="1296103"/>
    <lineage>
        <taxon>Eukaryota</taxon>
        <taxon>Fungi</taxon>
        <taxon>Dikarya</taxon>
        <taxon>Basidiomycota</taxon>
        <taxon>Agaricomycotina</taxon>
        <taxon>Tremellomycetes</taxon>
        <taxon>Tremellales</taxon>
        <taxon>Cryptococcaceae</taxon>
        <taxon>Cryptococcus</taxon>
        <taxon>Cryptococcus gattii species complex</taxon>
    </lineage>
</organism>
<dbReference type="Proteomes" id="UP000054272">
    <property type="component" value="Unassembled WGS sequence"/>
</dbReference>
<name>A0ABR5BNZ6_9TREE</name>